<proteinExistence type="predicted"/>
<protein>
    <submittedName>
        <fullName evidence="1">Uncharacterized protein</fullName>
    </submittedName>
</protein>
<dbReference type="AlphaFoldDB" id="A0A0U4AVM3"/>
<gene>
    <name evidence="1" type="ORF">AUC43_06510</name>
</gene>
<reference evidence="1 2" key="1">
    <citation type="submission" date="2015-12" db="EMBL/GenBank/DDBJ databases">
        <authorList>
            <person name="Shamseldin A."/>
            <person name="Moawad H."/>
            <person name="Abd El-Rahim W.M."/>
            <person name="Sadowsky M.J."/>
        </authorList>
    </citation>
    <scope>NUCLEOTIDE SEQUENCE [LARGE SCALE GENOMIC DNA]</scope>
    <source>
        <strain evidence="1 2">DG5B</strain>
    </source>
</reference>
<accession>A0A0U4AVM3</accession>
<dbReference type="KEGG" id="hyg:AUC43_06510"/>
<keyword evidence="2" id="KW-1185">Reference proteome</keyword>
<name>A0A0U4AVM3_9BACT</name>
<dbReference type="EMBL" id="CP013909">
    <property type="protein sequence ID" value="ALW84765.1"/>
    <property type="molecule type" value="Genomic_DNA"/>
</dbReference>
<sequence length="71" mass="8413">MLDYVKMILLKVSFNKALFEKELRKALKMLVPTEVPDFRSWCYQQFARIYRKVLKRVFGSLDQNTLQVGLG</sequence>
<dbReference type="Proteomes" id="UP000059542">
    <property type="component" value="Chromosome"/>
</dbReference>
<dbReference type="OrthoDB" id="840060at2"/>
<evidence type="ECO:0000313" key="2">
    <source>
        <dbReference type="Proteomes" id="UP000059542"/>
    </source>
</evidence>
<organism evidence="1 2">
    <name type="scientific">Hymenobacter sedentarius</name>
    <dbReference type="NCBI Taxonomy" id="1411621"/>
    <lineage>
        <taxon>Bacteria</taxon>
        <taxon>Pseudomonadati</taxon>
        <taxon>Bacteroidota</taxon>
        <taxon>Cytophagia</taxon>
        <taxon>Cytophagales</taxon>
        <taxon>Hymenobacteraceae</taxon>
        <taxon>Hymenobacter</taxon>
    </lineage>
</organism>
<dbReference type="RefSeq" id="WP_068191194.1">
    <property type="nucleotide sequence ID" value="NZ_CP013909.1"/>
</dbReference>
<evidence type="ECO:0000313" key="1">
    <source>
        <dbReference type="EMBL" id="ALW84765.1"/>
    </source>
</evidence>
<dbReference type="STRING" id="1411621.AUC43_06510"/>